<organism evidence="5 6">
    <name type="scientific">Cutibacterium granulosum</name>
    <dbReference type="NCBI Taxonomy" id="33011"/>
    <lineage>
        <taxon>Bacteria</taxon>
        <taxon>Bacillati</taxon>
        <taxon>Actinomycetota</taxon>
        <taxon>Actinomycetes</taxon>
        <taxon>Propionibacteriales</taxon>
        <taxon>Propionibacteriaceae</taxon>
        <taxon>Cutibacterium</taxon>
    </lineage>
</organism>
<keyword evidence="1" id="KW-0805">Transcription regulation</keyword>
<dbReference type="SMART" id="SM01134">
    <property type="entry name" value="DeoRC"/>
    <property type="match status" value="1"/>
</dbReference>
<dbReference type="Gene3D" id="1.10.10.10">
    <property type="entry name" value="Winged helix-like DNA-binding domain superfamily/Winged helix DNA-binding domain"/>
    <property type="match status" value="1"/>
</dbReference>
<dbReference type="Gene3D" id="3.40.50.1360">
    <property type="match status" value="1"/>
</dbReference>
<dbReference type="SMART" id="SM00420">
    <property type="entry name" value="HTH_DEOR"/>
    <property type="match status" value="1"/>
</dbReference>
<dbReference type="PROSITE" id="PS00894">
    <property type="entry name" value="HTH_DEOR_1"/>
    <property type="match status" value="1"/>
</dbReference>
<reference evidence="5 6" key="1">
    <citation type="submission" date="2017-06" db="EMBL/GenBank/DDBJ databases">
        <authorList>
            <consortium name="Pathogen Informatics"/>
        </authorList>
    </citation>
    <scope>NUCLEOTIDE SEQUENCE [LARGE SCALE GENOMIC DNA]</scope>
    <source>
        <strain evidence="5 6">NCTC11865</strain>
    </source>
</reference>
<accession>A0A239WL96</accession>
<dbReference type="Pfam" id="PF08220">
    <property type="entry name" value="HTH_DeoR"/>
    <property type="match status" value="1"/>
</dbReference>
<dbReference type="eggNOG" id="COG1349">
    <property type="taxonomic scope" value="Bacteria"/>
</dbReference>
<dbReference type="AlphaFoldDB" id="A0A239WL96"/>
<dbReference type="InterPro" id="IPR036390">
    <property type="entry name" value="WH_DNA-bd_sf"/>
</dbReference>
<evidence type="ECO:0000256" key="2">
    <source>
        <dbReference type="ARBA" id="ARBA00023125"/>
    </source>
</evidence>
<name>A0A239WL96_9ACTN</name>
<dbReference type="InterPro" id="IPR037171">
    <property type="entry name" value="NagB/RpiA_transferase-like"/>
</dbReference>
<dbReference type="PANTHER" id="PTHR30363">
    <property type="entry name" value="HTH-TYPE TRANSCRIPTIONAL REGULATOR SRLR-RELATED"/>
    <property type="match status" value="1"/>
</dbReference>
<dbReference type="GO" id="GO:0003677">
    <property type="term" value="F:DNA binding"/>
    <property type="evidence" value="ECO:0007669"/>
    <property type="project" value="UniProtKB-KW"/>
</dbReference>
<sequence length="277" mass="29389">MVRTSEPATSSRRSERMVTLLAILREHGEVQLRDIATTLGTSVATIRRDVAVLAEQGLLIRTHGGARSTGPDGELPVNLRDGRHHQAKQAIARTAVAELPRGRHAIALTGGTTTAEVVRALHHRHDLTIVTNSVSIALEAARHGQQRVLITGGVLRSSSLELVGLLAENTFKLANIGTAIVGCDGLSVAGGLTTHDPIEAATNHTMIRQAPRVIAVVDGSKIGQVTLAKMAETKDIDVLITDDTADAREISRIRSLGVTVRIVTDPDCPPDPKAKTS</sequence>
<dbReference type="PROSITE" id="PS51000">
    <property type="entry name" value="HTH_DEOR_2"/>
    <property type="match status" value="1"/>
</dbReference>
<dbReference type="PRINTS" id="PR00037">
    <property type="entry name" value="HTHLACR"/>
</dbReference>
<dbReference type="PANTHER" id="PTHR30363:SF44">
    <property type="entry name" value="AGA OPERON TRANSCRIPTIONAL REPRESSOR-RELATED"/>
    <property type="match status" value="1"/>
</dbReference>
<dbReference type="GO" id="GO:0003700">
    <property type="term" value="F:DNA-binding transcription factor activity"/>
    <property type="evidence" value="ECO:0007669"/>
    <property type="project" value="InterPro"/>
</dbReference>
<protein>
    <submittedName>
        <fullName evidence="5">Glycerol-3-phosphate regulon repressor</fullName>
    </submittedName>
</protein>
<dbReference type="Pfam" id="PF00455">
    <property type="entry name" value="DeoRC"/>
    <property type="match status" value="1"/>
</dbReference>
<feature type="domain" description="HTH deoR-type" evidence="4">
    <location>
        <begin position="13"/>
        <end position="68"/>
    </location>
</feature>
<keyword evidence="2" id="KW-0238">DNA-binding</keyword>
<dbReference type="InterPro" id="IPR036388">
    <property type="entry name" value="WH-like_DNA-bd_sf"/>
</dbReference>
<dbReference type="Proteomes" id="UP000215332">
    <property type="component" value="Chromosome 1"/>
</dbReference>
<evidence type="ECO:0000313" key="5">
    <source>
        <dbReference type="EMBL" id="SNV35281.1"/>
    </source>
</evidence>
<evidence type="ECO:0000259" key="4">
    <source>
        <dbReference type="PROSITE" id="PS51000"/>
    </source>
</evidence>
<dbReference type="KEGG" id="cgrn:4412665_01205"/>
<dbReference type="InterPro" id="IPR050313">
    <property type="entry name" value="Carb_Metab_HTH_regulators"/>
</dbReference>
<keyword evidence="3" id="KW-0804">Transcription</keyword>
<dbReference type="InterPro" id="IPR018356">
    <property type="entry name" value="Tscrpt_reg_HTH_DeoR_CS"/>
</dbReference>
<evidence type="ECO:0000256" key="1">
    <source>
        <dbReference type="ARBA" id="ARBA00023015"/>
    </source>
</evidence>
<dbReference type="InterPro" id="IPR001034">
    <property type="entry name" value="DeoR_HTH"/>
</dbReference>
<dbReference type="SUPFAM" id="SSF46785">
    <property type="entry name" value="Winged helix' DNA-binding domain"/>
    <property type="match status" value="1"/>
</dbReference>
<evidence type="ECO:0000313" key="6">
    <source>
        <dbReference type="Proteomes" id="UP000215332"/>
    </source>
</evidence>
<dbReference type="SUPFAM" id="SSF100950">
    <property type="entry name" value="NagB/RpiA/CoA transferase-like"/>
    <property type="match status" value="1"/>
</dbReference>
<proteinExistence type="predicted"/>
<gene>
    <name evidence="5" type="primary">glpR_2</name>
    <name evidence="5" type="ORF">SAMEA4412665_01205</name>
</gene>
<evidence type="ECO:0000256" key="3">
    <source>
        <dbReference type="ARBA" id="ARBA00023163"/>
    </source>
</evidence>
<dbReference type="InterPro" id="IPR014036">
    <property type="entry name" value="DeoR-like_C"/>
</dbReference>
<dbReference type="EMBL" id="LT906441">
    <property type="protein sequence ID" value="SNV35281.1"/>
    <property type="molecule type" value="Genomic_DNA"/>
</dbReference>